<dbReference type="PANTHER" id="PTHR21576:SF45">
    <property type="entry name" value="TRANSPORTER MCH1-RELATED"/>
    <property type="match status" value="1"/>
</dbReference>
<feature type="compositionally biased region" description="Low complexity" evidence="9">
    <location>
        <begin position="21"/>
        <end position="45"/>
    </location>
</feature>
<keyword evidence="3" id="KW-0813">Transport</keyword>
<dbReference type="VEuPathDB" id="FungiDB:M_BR32_EuGene_00084481"/>
<dbReference type="OMA" id="PTMWWLA"/>
<sequence length="660" mass="69455">MAGPAAASASLGRTRHRERSSSSASAATISTYGPPSTSDGSSTRSLSPIGHYTSFYQRRRRNSNAVATSRAKYFAFASAILSALCAGSITTFSLYGHIFQSRLRYSQFEVNGVAIAGSVSSYLPVPVLGYLCDRLGPAPLSLGAAAIFGAGYSLAAAVFMHVDAGIRFANDGDAHSAHLMVAKSGGPFTYAVMIAAFVCIGVGTASMYLSAVATCAKNFGKGKHRGLALAVPIASFGLSGMWQSQVASRILYERAPDGTRGDVDVVRYFMFLAILLSIVGVVGFFGLRIVDEEELIENAVEELERSGLLDSSVLFTPGGINRVSGGYGTINSVVAERSNPFDDHDRATNSSSDETAVAPESVGLLSPTAKHGDEEAADIDDGASDDARRVKEWVLNAETRRFLSDHTMWLFAAGFFFMVGPGEAFINNLGTVIQTLYPPPGTTAHVSHPTSAATHVSLVGITSTIARLATGTLTDLLAPTPDTAHIQLTASQILEPPSSPGSGRWASTVFKRGRVSVSRVVFLLFFAILLSAGLATLASGAIQNHGERFWIVSSLVGAGYGAVFSLTPIIITVIWGVENFATNWGIVATMPALGATMWGLIYSAVYQAGGAGGGGDIFCYGKQCYASTFWGMSGSVWVACGLVMLAWKGKNGWKQRGIVI</sequence>
<evidence type="ECO:0000256" key="8">
    <source>
        <dbReference type="ARBA" id="ARBA00039330"/>
    </source>
</evidence>
<evidence type="ECO:0000256" key="6">
    <source>
        <dbReference type="ARBA" id="ARBA00022989"/>
    </source>
</evidence>
<reference evidence="11 12" key="1">
    <citation type="journal article" date="2019" name="Mol. Biol. Evol.">
        <title>Blast fungal genomes show frequent chromosomal changes, gene gains and losses, and effector gene turnover.</title>
        <authorList>
            <person name="Gomez Luciano L.B."/>
            <person name="Jason Tsai I."/>
            <person name="Chuma I."/>
            <person name="Tosa Y."/>
            <person name="Chen Y.H."/>
            <person name="Li J.Y."/>
            <person name="Li M.Y."/>
            <person name="Jade Lu M.Y."/>
            <person name="Nakayashiki H."/>
            <person name="Li W.H."/>
        </authorList>
    </citation>
    <scope>NUCLEOTIDE SEQUENCE [LARGE SCALE GENOMIC DNA]</scope>
    <source>
        <strain evidence="11">MZ5-1-6</strain>
    </source>
</reference>
<evidence type="ECO:0000256" key="5">
    <source>
        <dbReference type="ARBA" id="ARBA00022692"/>
    </source>
</evidence>
<feature type="transmembrane region" description="Helical" evidence="10">
    <location>
        <begin position="549"/>
        <end position="577"/>
    </location>
</feature>
<keyword evidence="4" id="KW-0926">Vacuole</keyword>
<dbReference type="SUPFAM" id="SSF103473">
    <property type="entry name" value="MFS general substrate transporter"/>
    <property type="match status" value="1"/>
</dbReference>
<feature type="region of interest" description="Disordered" evidence="9">
    <location>
        <begin position="339"/>
        <end position="360"/>
    </location>
</feature>
<evidence type="ECO:0000256" key="10">
    <source>
        <dbReference type="SAM" id="Phobius"/>
    </source>
</evidence>
<feature type="transmembrane region" description="Helical" evidence="10">
    <location>
        <begin position="110"/>
        <end position="131"/>
    </location>
</feature>
<feature type="transmembrane region" description="Helical" evidence="10">
    <location>
        <begin position="584"/>
        <end position="605"/>
    </location>
</feature>
<dbReference type="CDD" id="cd17354">
    <property type="entry name" value="MFS_Mch1p_like"/>
    <property type="match status" value="1"/>
</dbReference>
<evidence type="ECO:0000313" key="11">
    <source>
        <dbReference type="EMBL" id="QBZ53763.1"/>
    </source>
</evidence>
<feature type="transmembrane region" description="Helical" evidence="10">
    <location>
        <begin position="265"/>
        <end position="287"/>
    </location>
</feature>
<feature type="transmembrane region" description="Helical" evidence="10">
    <location>
        <begin position="188"/>
        <end position="214"/>
    </location>
</feature>
<dbReference type="EMBL" id="CP034204">
    <property type="protein sequence ID" value="QBZ53763.1"/>
    <property type="molecule type" value="Genomic_DNA"/>
</dbReference>
<evidence type="ECO:0000256" key="4">
    <source>
        <dbReference type="ARBA" id="ARBA00022554"/>
    </source>
</evidence>
<dbReference type="GO" id="GO:0000329">
    <property type="term" value="C:fungal-type vacuole membrane"/>
    <property type="evidence" value="ECO:0007669"/>
    <property type="project" value="TreeGrafter"/>
</dbReference>
<feature type="transmembrane region" description="Helical" evidence="10">
    <location>
        <begin position="226"/>
        <end position="245"/>
    </location>
</feature>
<dbReference type="AlphaFoldDB" id="A0A4P7MUN1"/>
<evidence type="ECO:0000256" key="3">
    <source>
        <dbReference type="ARBA" id="ARBA00022448"/>
    </source>
</evidence>
<dbReference type="PANTHER" id="PTHR21576">
    <property type="entry name" value="UNCHARACTERIZED NODULIN-LIKE PROTEIN"/>
    <property type="match status" value="1"/>
</dbReference>
<feature type="transmembrane region" description="Helical" evidence="10">
    <location>
        <begin position="143"/>
        <end position="162"/>
    </location>
</feature>
<evidence type="ECO:0000256" key="1">
    <source>
        <dbReference type="ARBA" id="ARBA00004128"/>
    </source>
</evidence>
<feature type="transmembrane region" description="Helical" evidence="10">
    <location>
        <begin position="625"/>
        <end position="647"/>
    </location>
</feature>
<keyword evidence="7 10" id="KW-0472">Membrane</keyword>
<comment type="subcellular location">
    <subcellularLocation>
        <location evidence="1">Vacuole membrane</location>
        <topology evidence="1">Multi-pass membrane protein</topology>
    </subcellularLocation>
</comment>
<evidence type="ECO:0000313" key="12">
    <source>
        <dbReference type="Proteomes" id="UP000294847"/>
    </source>
</evidence>
<protein>
    <recommendedName>
        <fullName evidence="8">Probable transporter MCH1</fullName>
    </recommendedName>
</protein>
<comment type="similarity">
    <text evidence="2">Belongs to the major facilitator superfamily.</text>
</comment>
<gene>
    <name evidence="11" type="ORF">PoMZ_09453</name>
</gene>
<keyword evidence="6 10" id="KW-1133">Transmembrane helix</keyword>
<dbReference type="InterPro" id="IPR036259">
    <property type="entry name" value="MFS_trans_sf"/>
</dbReference>
<evidence type="ECO:0000256" key="7">
    <source>
        <dbReference type="ARBA" id="ARBA00023136"/>
    </source>
</evidence>
<dbReference type="Proteomes" id="UP000294847">
    <property type="component" value="Chromosome 1"/>
</dbReference>
<name>A0A4P7MUN1_PYROR</name>
<feature type="transmembrane region" description="Helical" evidence="10">
    <location>
        <begin position="73"/>
        <end position="98"/>
    </location>
</feature>
<accession>A0A4P7MUN1</accession>
<proteinExistence type="inferred from homology"/>
<dbReference type="Gene3D" id="1.20.1250.20">
    <property type="entry name" value="MFS general substrate transporter like domains"/>
    <property type="match status" value="1"/>
</dbReference>
<feature type="region of interest" description="Disordered" evidence="9">
    <location>
        <begin position="1"/>
        <end position="45"/>
    </location>
</feature>
<evidence type="ECO:0000256" key="9">
    <source>
        <dbReference type="SAM" id="MobiDB-lite"/>
    </source>
</evidence>
<keyword evidence="5 10" id="KW-0812">Transmembrane</keyword>
<feature type="transmembrane region" description="Helical" evidence="10">
    <location>
        <begin position="520"/>
        <end position="543"/>
    </location>
</feature>
<evidence type="ECO:0000256" key="2">
    <source>
        <dbReference type="ARBA" id="ARBA00008335"/>
    </source>
</evidence>
<organism evidence="11 12">
    <name type="scientific">Pyricularia oryzae</name>
    <name type="common">Rice blast fungus</name>
    <name type="synonym">Magnaporthe oryzae</name>
    <dbReference type="NCBI Taxonomy" id="318829"/>
    <lineage>
        <taxon>Eukaryota</taxon>
        <taxon>Fungi</taxon>
        <taxon>Dikarya</taxon>
        <taxon>Ascomycota</taxon>
        <taxon>Pezizomycotina</taxon>
        <taxon>Sordariomycetes</taxon>
        <taxon>Sordariomycetidae</taxon>
        <taxon>Magnaporthales</taxon>
        <taxon>Pyriculariaceae</taxon>
        <taxon>Pyricularia</taxon>
    </lineage>
</organism>